<dbReference type="Pfam" id="PF01301">
    <property type="entry name" value="Glyco_hydro_35"/>
    <property type="match status" value="1"/>
</dbReference>
<protein>
    <submittedName>
        <fullName evidence="3">Beta-galactosidase-1-like protein</fullName>
    </submittedName>
</protein>
<keyword evidence="4" id="KW-1185">Reference proteome</keyword>
<evidence type="ECO:0000313" key="3">
    <source>
        <dbReference type="EMBL" id="OXA37935.1"/>
    </source>
</evidence>
<sequence length="109" mass="12065">MHSRIITWAITVLLVVVTPSLWGASGHQDPPTLYEYFSSPDGENVTGLVAEVDGFKLNGRLIRLISGAMHYFRIHPALWRDRLRKLRATGANTRTFARNSSTGDCPGIA</sequence>
<evidence type="ECO:0000259" key="2">
    <source>
        <dbReference type="Pfam" id="PF01301"/>
    </source>
</evidence>
<dbReference type="AlphaFoldDB" id="A0A226CX60"/>
<dbReference type="Gene3D" id="3.20.20.80">
    <property type="entry name" value="Glycosidases"/>
    <property type="match status" value="1"/>
</dbReference>
<proteinExistence type="predicted"/>
<dbReference type="SUPFAM" id="SSF51445">
    <property type="entry name" value="(Trans)glycosidases"/>
    <property type="match status" value="1"/>
</dbReference>
<evidence type="ECO:0000313" key="4">
    <source>
        <dbReference type="Proteomes" id="UP000198287"/>
    </source>
</evidence>
<dbReference type="Proteomes" id="UP000198287">
    <property type="component" value="Unassembled WGS sequence"/>
</dbReference>
<dbReference type="STRING" id="158441.A0A226CX60"/>
<dbReference type="InterPro" id="IPR017853">
    <property type="entry name" value="GH"/>
</dbReference>
<dbReference type="EMBL" id="LNIX01000050">
    <property type="protein sequence ID" value="OXA37935.1"/>
    <property type="molecule type" value="Genomic_DNA"/>
</dbReference>
<feature type="domain" description="Glycoside hydrolase 35 catalytic" evidence="2">
    <location>
        <begin position="55"/>
        <end position="93"/>
    </location>
</feature>
<feature type="chain" id="PRO_5013008276" evidence="1">
    <location>
        <begin position="24"/>
        <end position="109"/>
    </location>
</feature>
<evidence type="ECO:0000256" key="1">
    <source>
        <dbReference type="SAM" id="SignalP"/>
    </source>
</evidence>
<accession>A0A226CX60</accession>
<dbReference type="OrthoDB" id="1657402at2759"/>
<feature type="signal peptide" evidence="1">
    <location>
        <begin position="1"/>
        <end position="23"/>
    </location>
</feature>
<reference evidence="3 4" key="1">
    <citation type="submission" date="2015-12" db="EMBL/GenBank/DDBJ databases">
        <title>The genome of Folsomia candida.</title>
        <authorList>
            <person name="Faddeeva A."/>
            <person name="Derks M.F."/>
            <person name="Anvar Y."/>
            <person name="Smit S."/>
            <person name="Van Straalen N."/>
            <person name="Roelofs D."/>
        </authorList>
    </citation>
    <scope>NUCLEOTIDE SEQUENCE [LARGE SCALE GENOMIC DNA]</scope>
    <source>
        <strain evidence="3 4">VU population</strain>
        <tissue evidence="3">Whole body</tissue>
    </source>
</reference>
<comment type="caution">
    <text evidence="3">The sequence shown here is derived from an EMBL/GenBank/DDBJ whole genome shotgun (WGS) entry which is preliminary data.</text>
</comment>
<dbReference type="InterPro" id="IPR031330">
    <property type="entry name" value="Gly_Hdrlase_35_cat"/>
</dbReference>
<name>A0A226CX60_FOLCA</name>
<gene>
    <name evidence="3" type="ORF">Fcan01_27279</name>
</gene>
<organism evidence="3 4">
    <name type="scientific">Folsomia candida</name>
    <name type="common">Springtail</name>
    <dbReference type="NCBI Taxonomy" id="158441"/>
    <lineage>
        <taxon>Eukaryota</taxon>
        <taxon>Metazoa</taxon>
        <taxon>Ecdysozoa</taxon>
        <taxon>Arthropoda</taxon>
        <taxon>Hexapoda</taxon>
        <taxon>Collembola</taxon>
        <taxon>Entomobryomorpha</taxon>
        <taxon>Isotomoidea</taxon>
        <taxon>Isotomidae</taxon>
        <taxon>Proisotominae</taxon>
        <taxon>Folsomia</taxon>
    </lineage>
</organism>
<keyword evidence="1" id="KW-0732">Signal</keyword>